<keyword evidence="2" id="KW-1185">Reference proteome</keyword>
<organism evidence="1 2">
    <name type="scientific">Dreissena polymorpha</name>
    <name type="common">Zebra mussel</name>
    <name type="synonym">Mytilus polymorpha</name>
    <dbReference type="NCBI Taxonomy" id="45954"/>
    <lineage>
        <taxon>Eukaryota</taxon>
        <taxon>Metazoa</taxon>
        <taxon>Spiralia</taxon>
        <taxon>Lophotrochozoa</taxon>
        <taxon>Mollusca</taxon>
        <taxon>Bivalvia</taxon>
        <taxon>Autobranchia</taxon>
        <taxon>Heteroconchia</taxon>
        <taxon>Euheterodonta</taxon>
        <taxon>Imparidentia</taxon>
        <taxon>Neoheterodontei</taxon>
        <taxon>Myida</taxon>
        <taxon>Dreissenoidea</taxon>
        <taxon>Dreissenidae</taxon>
        <taxon>Dreissena</taxon>
    </lineage>
</organism>
<sequence length="369" mass="42580">HRRRPLFSDARDDIVKAVAEFETDDSQLLPTSDTYSVKYRGTYRDTVLPYHDIPRVRPVPGTCHSAPDTRYSTPATTQFAPGEDSLGPKQLGFTLTKTGSQLERTEHGLEKEIRRESFAPPRKNNIVRRIPYPLRHGLRDKTGERSQKIVDTMVKRYPDVLSGFSTDNLDDSYAHLYTADCKWPPRVDLIVRTPASQSRAHGTHGGYHGTAGHSVWENVSYGLYKTSINILGILFFEVFDTIVVSVSFVVDVALQRGLTHFKVQDALLILSFLLPWRVIRVVIRTTYACRTHAGLIVAVLDHEHFRLKMLYKEKKMISTQLERLEETKKRWDLGNYSRRIYIQYYFVEFKDFHGLNERETVYDARATRL</sequence>
<protein>
    <submittedName>
        <fullName evidence="1">Uncharacterized protein</fullName>
    </submittedName>
</protein>
<reference evidence="1" key="2">
    <citation type="submission" date="2020-11" db="EMBL/GenBank/DDBJ databases">
        <authorList>
            <person name="McCartney M.A."/>
            <person name="Auch B."/>
            <person name="Kono T."/>
            <person name="Mallez S."/>
            <person name="Becker A."/>
            <person name="Gohl D.M."/>
            <person name="Silverstein K.A.T."/>
            <person name="Koren S."/>
            <person name="Bechman K.B."/>
            <person name="Herman A."/>
            <person name="Abrahante J.E."/>
            <person name="Garbe J."/>
        </authorList>
    </citation>
    <scope>NUCLEOTIDE SEQUENCE</scope>
    <source>
        <strain evidence="1">Duluth1</strain>
        <tissue evidence="1">Whole animal</tissue>
    </source>
</reference>
<feature type="non-terminal residue" evidence="1">
    <location>
        <position position="1"/>
    </location>
</feature>
<evidence type="ECO:0000313" key="2">
    <source>
        <dbReference type="Proteomes" id="UP000828390"/>
    </source>
</evidence>
<name>A0A9D4D914_DREPO</name>
<dbReference type="EMBL" id="JAIWYP010000011">
    <property type="protein sequence ID" value="KAH3740284.1"/>
    <property type="molecule type" value="Genomic_DNA"/>
</dbReference>
<gene>
    <name evidence="1" type="ORF">DPMN_046986</name>
</gene>
<accession>A0A9D4D914</accession>
<proteinExistence type="predicted"/>
<evidence type="ECO:0000313" key="1">
    <source>
        <dbReference type="EMBL" id="KAH3740284.1"/>
    </source>
</evidence>
<dbReference type="AlphaFoldDB" id="A0A9D4D914"/>
<reference evidence="1" key="1">
    <citation type="journal article" date="2019" name="bioRxiv">
        <title>The Genome of the Zebra Mussel, Dreissena polymorpha: A Resource for Invasive Species Research.</title>
        <authorList>
            <person name="McCartney M.A."/>
            <person name="Auch B."/>
            <person name="Kono T."/>
            <person name="Mallez S."/>
            <person name="Zhang Y."/>
            <person name="Obille A."/>
            <person name="Becker A."/>
            <person name="Abrahante J.E."/>
            <person name="Garbe J."/>
            <person name="Badalamenti J.P."/>
            <person name="Herman A."/>
            <person name="Mangelson H."/>
            <person name="Liachko I."/>
            <person name="Sullivan S."/>
            <person name="Sone E.D."/>
            <person name="Koren S."/>
            <person name="Silverstein K.A.T."/>
            <person name="Beckman K.B."/>
            <person name="Gohl D.M."/>
        </authorList>
    </citation>
    <scope>NUCLEOTIDE SEQUENCE</scope>
    <source>
        <strain evidence="1">Duluth1</strain>
        <tissue evidence="1">Whole animal</tissue>
    </source>
</reference>
<comment type="caution">
    <text evidence="1">The sequence shown here is derived from an EMBL/GenBank/DDBJ whole genome shotgun (WGS) entry which is preliminary data.</text>
</comment>
<dbReference type="Proteomes" id="UP000828390">
    <property type="component" value="Unassembled WGS sequence"/>
</dbReference>